<proteinExistence type="predicted"/>
<dbReference type="EMBL" id="JAAGPU010000029">
    <property type="protein sequence ID" value="NEU05929.1"/>
    <property type="molecule type" value="Genomic_DNA"/>
</dbReference>
<dbReference type="SUPFAM" id="SSF48371">
    <property type="entry name" value="ARM repeat"/>
    <property type="match status" value="1"/>
</dbReference>
<organism evidence="1 2">
    <name type="scientific">Clostridium senegalense</name>
    <dbReference type="NCBI Taxonomy" id="1465809"/>
    <lineage>
        <taxon>Bacteria</taxon>
        <taxon>Bacillati</taxon>
        <taxon>Bacillota</taxon>
        <taxon>Clostridia</taxon>
        <taxon>Eubacteriales</taxon>
        <taxon>Clostridiaceae</taxon>
        <taxon>Clostridium</taxon>
    </lineage>
</organism>
<dbReference type="RefSeq" id="WP_199870552.1">
    <property type="nucleotide sequence ID" value="NZ_JAAGPU010000029.1"/>
</dbReference>
<dbReference type="InterPro" id="IPR016024">
    <property type="entry name" value="ARM-type_fold"/>
</dbReference>
<gene>
    <name evidence="1" type="ORF">G3M99_13920</name>
</gene>
<keyword evidence="2" id="KW-1185">Reference proteome</keyword>
<dbReference type="Proteomes" id="UP000481872">
    <property type="component" value="Unassembled WGS sequence"/>
</dbReference>
<dbReference type="InterPro" id="IPR011989">
    <property type="entry name" value="ARM-like"/>
</dbReference>
<accession>A0A6M0H5K8</accession>
<protein>
    <submittedName>
        <fullName evidence="1">HEAT repeat domain-containing protein</fullName>
    </submittedName>
</protein>
<reference evidence="1 2" key="1">
    <citation type="submission" date="2020-02" db="EMBL/GenBank/DDBJ databases">
        <title>Genome assembly of a novel Clostridium senegalense strain.</title>
        <authorList>
            <person name="Gupta T.B."/>
            <person name="Jauregui R."/>
            <person name="Maclean P."/>
            <person name="Nawarathana A."/>
            <person name="Brightwell G."/>
        </authorList>
    </citation>
    <scope>NUCLEOTIDE SEQUENCE [LARGE SCALE GENOMIC DNA]</scope>
    <source>
        <strain evidence="1 2">AGRFS4</strain>
    </source>
</reference>
<name>A0A6M0H5K8_9CLOT</name>
<dbReference type="Gene3D" id="1.25.10.10">
    <property type="entry name" value="Leucine-rich Repeat Variant"/>
    <property type="match status" value="1"/>
</dbReference>
<comment type="caution">
    <text evidence="1">The sequence shown here is derived from an EMBL/GenBank/DDBJ whole genome shotgun (WGS) entry which is preliminary data.</text>
</comment>
<dbReference type="AlphaFoldDB" id="A0A6M0H5K8"/>
<sequence length="364" mass="42558">MVNDNYMKDLINSNDFIVRCAALSYFNESYSRDSEVIDRVIDAVRKYDDSFERNYLMANCENLNINETQINKLMNLDYGEDIYFKNNIVTLTIKQGIDVIESFYDKIQEKKFFINKDSSLELFEHYNKLKTLDECSTENLLKQLKDLAKNNEERKENDFDYDKGINIGKILSDREDLNLDYIIKELKNENSKYYVIYLVYILGELRDKSCIDILISKLKENDDLTNEVIGEALSKIGGDTVIQAVYKKMLECNNTSIRLYVSMVFESIKTNFSAETCFKLLEKENTKTMRGVLASALCKSYEVKYIDYIADIVKNENYNKSILNLKRELLATAKINNVKLKNMDCLQRRVEYKLDDLKDVNLSL</sequence>
<evidence type="ECO:0000313" key="2">
    <source>
        <dbReference type="Proteomes" id="UP000481872"/>
    </source>
</evidence>
<evidence type="ECO:0000313" key="1">
    <source>
        <dbReference type="EMBL" id="NEU05929.1"/>
    </source>
</evidence>